<organism evidence="1 2">
    <name type="scientific">Thiovibrio frasassiensis</name>
    <dbReference type="NCBI Taxonomy" id="2984131"/>
    <lineage>
        <taxon>Bacteria</taxon>
        <taxon>Pseudomonadati</taxon>
        <taxon>Thermodesulfobacteriota</taxon>
        <taxon>Desulfobulbia</taxon>
        <taxon>Desulfobulbales</taxon>
        <taxon>Thiovibrionaceae</taxon>
        <taxon>Thiovibrio</taxon>
    </lineage>
</organism>
<dbReference type="InterPro" id="IPR049539">
    <property type="entry name" value="SPL"/>
</dbReference>
<accession>A0A9X4RQC4</accession>
<dbReference type="PANTHER" id="PTHR37822:SF2">
    <property type="entry name" value="SPORE PHOTOPRODUCT LYASE"/>
    <property type="match status" value="1"/>
</dbReference>
<dbReference type="GO" id="GO:0051539">
    <property type="term" value="F:4 iron, 4 sulfur cluster binding"/>
    <property type="evidence" value="ECO:0007669"/>
    <property type="project" value="TreeGrafter"/>
</dbReference>
<dbReference type="PANTHER" id="PTHR37822">
    <property type="entry name" value="SPORE PHOTOPRODUCT LYASE-RELATED"/>
    <property type="match status" value="1"/>
</dbReference>
<dbReference type="RefSeq" id="WP_307633108.1">
    <property type="nucleotide sequence ID" value="NZ_JAPHEH010000001.1"/>
</dbReference>
<protein>
    <submittedName>
        <fullName evidence="1">DNA photolyase</fullName>
    </submittedName>
</protein>
<evidence type="ECO:0000313" key="2">
    <source>
        <dbReference type="Proteomes" id="UP001154240"/>
    </source>
</evidence>
<dbReference type="Gene3D" id="3.40.50.12110">
    <property type="match status" value="1"/>
</dbReference>
<dbReference type="GO" id="GO:1904047">
    <property type="term" value="F:S-adenosyl-L-methionine binding"/>
    <property type="evidence" value="ECO:0007669"/>
    <property type="project" value="TreeGrafter"/>
</dbReference>
<dbReference type="Gene3D" id="3.80.30.30">
    <property type="match status" value="1"/>
</dbReference>
<gene>
    <name evidence="1" type="ORF">OLX77_08215</name>
</gene>
<reference evidence="1" key="1">
    <citation type="journal article" date="2022" name="bioRxiv">
        <title>Thiovibrio frasassiensisgen. nov., sp. nov., an autotrophic, elemental sulfur disproportionating bacterium isolated from sulfidic karst sediment, and proposal of Thiovibrionaceae fam. nov.</title>
        <authorList>
            <person name="Aronson H."/>
            <person name="Thomas C."/>
            <person name="Bhattacharyya M."/>
            <person name="Eckstein S."/>
            <person name="Jensen S."/>
            <person name="Barco R."/>
            <person name="Macalady J."/>
            <person name="Amend J."/>
        </authorList>
    </citation>
    <scope>NUCLEOTIDE SEQUENCE</scope>
    <source>
        <strain evidence="1">RS19-109</strain>
    </source>
</reference>
<dbReference type="Proteomes" id="UP001154240">
    <property type="component" value="Unassembled WGS sequence"/>
</dbReference>
<evidence type="ECO:0000313" key="1">
    <source>
        <dbReference type="EMBL" id="MDG4476137.1"/>
    </source>
</evidence>
<dbReference type="GO" id="GO:0042601">
    <property type="term" value="C:endospore-forming forespore"/>
    <property type="evidence" value="ECO:0007669"/>
    <property type="project" value="TreeGrafter"/>
</dbReference>
<sequence>MPHTAKFNPADIIQHLYVEDDCRDLPLTKNILANLPGRTVRVIPPRSGPDLSPATFGPQSLTSGKKHLVLCKNRGRFLKPCPATREYRCCDYQVLNVGMNCPMDCVYCILQAYLNNPWLSFFVNTDDLLAELTTAFAETPQTFRRIGTGEFTDSMALDRVTGLSRILIEFFKDQPNAVLELKSKAVALDNLEHSEHGGRTIMAWSLNSTEIMGKEELRTATLEQRLAAAAQCAEWGYKLAFHFDPLIYHPGWEKGYKETIDRLFATVPAASIVWISMGALRFLPALRGIATSRFPSSRFFHEEFVLGLDNKYRYFRPLRTEMYRFMAEHLSRHLDPDTCLYFCMESDEIWRDVFGFSPEEKGGLPGMLDLAARIKCTPS</sequence>
<name>A0A9X4RQC4_9BACT</name>
<dbReference type="SUPFAM" id="SSF102114">
    <property type="entry name" value="Radical SAM enzymes"/>
    <property type="match status" value="1"/>
</dbReference>
<dbReference type="AlphaFoldDB" id="A0A9X4RQC4"/>
<reference evidence="1" key="2">
    <citation type="submission" date="2022-10" db="EMBL/GenBank/DDBJ databases">
        <authorList>
            <person name="Aronson H.S."/>
        </authorList>
    </citation>
    <scope>NUCLEOTIDE SEQUENCE</scope>
    <source>
        <strain evidence="1">RS19-109</strain>
    </source>
</reference>
<keyword evidence="2" id="KW-1185">Reference proteome</keyword>
<proteinExistence type="predicted"/>
<dbReference type="EMBL" id="JAPHEH010000001">
    <property type="protein sequence ID" value="MDG4476137.1"/>
    <property type="molecule type" value="Genomic_DNA"/>
</dbReference>
<comment type="caution">
    <text evidence="1">The sequence shown here is derived from an EMBL/GenBank/DDBJ whole genome shotgun (WGS) entry which is preliminary data.</text>
</comment>
<dbReference type="Pfam" id="PF20903">
    <property type="entry name" value="SPL"/>
    <property type="match status" value="1"/>
</dbReference>
<dbReference type="GO" id="GO:0003913">
    <property type="term" value="F:DNA photolyase activity"/>
    <property type="evidence" value="ECO:0007669"/>
    <property type="project" value="TreeGrafter"/>
</dbReference>
<dbReference type="InterPro" id="IPR058240">
    <property type="entry name" value="rSAM_sf"/>
</dbReference>